<proteinExistence type="predicted"/>
<reference evidence="3" key="1">
    <citation type="submission" date="2025-08" db="UniProtKB">
        <authorList>
            <consortium name="RefSeq"/>
        </authorList>
    </citation>
    <scope>IDENTIFICATION</scope>
    <source>
        <tissue evidence="3">Liver</tissue>
    </source>
</reference>
<dbReference type="CTD" id="93081"/>
<sequence>MNFFHLVSLANYLASNGFLCLRFTCKSLNIIHRAKAYKAVVEYLRLSDDYKLSGIFLGGRSMGSRAAAIVTQQANQNNDSFIRGLICLSYPLHRPKLQTKLRSEDLLLVNSPILFVSGTADELCDKQLLEDVATKIKAPKKIVWIENANHSMAVRGRSGDEILLEINAQVLTWIKEIIA</sequence>
<dbReference type="GeneID" id="103066035"/>
<evidence type="ECO:0000313" key="3">
    <source>
        <dbReference type="RefSeq" id="XP_025019773.1"/>
    </source>
</evidence>
<evidence type="ECO:0000259" key="1">
    <source>
        <dbReference type="Pfam" id="PF20408"/>
    </source>
</evidence>
<accession>A0A9F5IQQ5</accession>
<protein>
    <submittedName>
        <fullName evidence="3">Testis-expressed protein 30 isoform X2</fullName>
    </submittedName>
</protein>
<dbReference type="InterPro" id="IPR026555">
    <property type="entry name" value="NSL3/Tex30"/>
</dbReference>
<evidence type="ECO:0000313" key="2">
    <source>
        <dbReference type="Proteomes" id="UP000695026"/>
    </source>
</evidence>
<keyword evidence="2" id="KW-1185">Reference proteome</keyword>
<dbReference type="InterPro" id="IPR029058">
    <property type="entry name" value="AB_hydrolase_fold"/>
</dbReference>
<dbReference type="Gene3D" id="3.40.50.1820">
    <property type="entry name" value="alpha/beta hydrolase"/>
    <property type="match status" value="1"/>
</dbReference>
<dbReference type="Proteomes" id="UP000695026">
    <property type="component" value="Unplaced"/>
</dbReference>
<dbReference type="PANTHER" id="PTHR13136:SF11">
    <property type="entry name" value="TESTIS-EXPRESSED PROTEIN 30"/>
    <property type="match status" value="1"/>
</dbReference>
<organism evidence="2 3">
    <name type="scientific">Python bivittatus</name>
    <name type="common">Burmese python</name>
    <name type="synonym">Python molurus bivittatus</name>
    <dbReference type="NCBI Taxonomy" id="176946"/>
    <lineage>
        <taxon>Eukaryota</taxon>
        <taxon>Metazoa</taxon>
        <taxon>Chordata</taxon>
        <taxon>Craniata</taxon>
        <taxon>Vertebrata</taxon>
        <taxon>Euteleostomi</taxon>
        <taxon>Lepidosauria</taxon>
        <taxon>Squamata</taxon>
        <taxon>Bifurcata</taxon>
        <taxon>Unidentata</taxon>
        <taxon>Episquamata</taxon>
        <taxon>Toxicofera</taxon>
        <taxon>Serpentes</taxon>
        <taxon>Henophidia</taxon>
        <taxon>Pythonidae</taxon>
        <taxon>Python</taxon>
    </lineage>
</organism>
<dbReference type="RefSeq" id="XP_025019773.1">
    <property type="nucleotide sequence ID" value="XM_025164005.1"/>
</dbReference>
<gene>
    <name evidence="3" type="primary">TEX30</name>
</gene>
<dbReference type="PANTHER" id="PTHR13136">
    <property type="entry name" value="TESTIS DEVELOPMENT PROTEIN PRTD"/>
    <property type="match status" value="1"/>
</dbReference>
<dbReference type="InterPro" id="IPR046879">
    <property type="entry name" value="KANL3/Tex30_Abhydrolase"/>
</dbReference>
<dbReference type="Pfam" id="PF20408">
    <property type="entry name" value="Abhydrolase_11"/>
    <property type="match status" value="1"/>
</dbReference>
<feature type="domain" description="KANL3/Tex30 alpha/beta hydrolase-like" evidence="1">
    <location>
        <begin position="36"/>
        <end position="164"/>
    </location>
</feature>
<dbReference type="OMA" id="EVFWLQG"/>
<dbReference type="SUPFAM" id="SSF53474">
    <property type="entry name" value="alpha/beta-Hydrolases"/>
    <property type="match status" value="1"/>
</dbReference>
<dbReference type="AlphaFoldDB" id="A0A9F5IQQ5"/>
<name>A0A9F5IQQ5_PYTBI</name>